<accession>A0A9N9EVB7</accession>
<feature type="non-terminal residue" evidence="2">
    <location>
        <position position="1"/>
    </location>
</feature>
<sequence length="82" mass="8793">EDDDDYPADPDNDDDDVAETPCDDDDDTVTTQLKLRSTVSEDGGGDVIDDALRTDTASGSVFGRSVIRSITTMIVMSIPKPL</sequence>
<evidence type="ECO:0000256" key="1">
    <source>
        <dbReference type="SAM" id="MobiDB-lite"/>
    </source>
</evidence>
<gene>
    <name evidence="2" type="ORF">AMORRO_LOCUS11852</name>
</gene>
<dbReference type="Proteomes" id="UP000789342">
    <property type="component" value="Unassembled WGS sequence"/>
</dbReference>
<name>A0A9N9EVB7_9GLOM</name>
<organism evidence="2 3">
    <name type="scientific">Acaulospora morrowiae</name>
    <dbReference type="NCBI Taxonomy" id="94023"/>
    <lineage>
        <taxon>Eukaryota</taxon>
        <taxon>Fungi</taxon>
        <taxon>Fungi incertae sedis</taxon>
        <taxon>Mucoromycota</taxon>
        <taxon>Glomeromycotina</taxon>
        <taxon>Glomeromycetes</taxon>
        <taxon>Diversisporales</taxon>
        <taxon>Acaulosporaceae</taxon>
        <taxon>Acaulospora</taxon>
    </lineage>
</organism>
<keyword evidence="3" id="KW-1185">Reference proteome</keyword>
<evidence type="ECO:0000313" key="2">
    <source>
        <dbReference type="EMBL" id="CAG8696013.1"/>
    </source>
</evidence>
<feature type="compositionally biased region" description="Acidic residues" evidence="1">
    <location>
        <begin position="1"/>
        <end position="28"/>
    </location>
</feature>
<dbReference type="AlphaFoldDB" id="A0A9N9EVB7"/>
<dbReference type="EMBL" id="CAJVPV010016089">
    <property type="protein sequence ID" value="CAG8696013.1"/>
    <property type="molecule type" value="Genomic_DNA"/>
</dbReference>
<proteinExistence type="predicted"/>
<feature type="region of interest" description="Disordered" evidence="1">
    <location>
        <begin position="1"/>
        <end position="51"/>
    </location>
</feature>
<evidence type="ECO:0000313" key="3">
    <source>
        <dbReference type="Proteomes" id="UP000789342"/>
    </source>
</evidence>
<reference evidence="2" key="1">
    <citation type="submission" date="2021-06" db="EMBL/GenBank/DDBJ databases">
        <authorList>
            <person name="Kallberg Y."/>
            <person name="Tangrot J."/>
            <person name="Rosling A."/>
        </authorList>
    </citation>
    <scope>NUCLEOTIDE SEQUENCE</scope>
    <source>
        <strain evidence="2">CL551</strain>
    </source>
</reference>
<protein>
    <submittedName>
        <fullName evidence="2">7155_t:CDS:1</fullName>
    </submittedName>
</protein>
<comment type="caution">
    <text evidence="2">The sequence shown here is derived from an EMBL/GenBank/DDBJ whole genome shotgun (WGS) entry which is preliminary data.</text>
</comment>